<keyword evidence="4" id="KW-0560">Oxidoreductase</keyword>
<sequence length="391" mass="41403">MGVPFAAYGAEIYLQGLADQRPALPTDPSRLEAAARSVLDDGPFGYVAGGAGGGATMRANRDAFDRYAMVPRMLRDTTERDWSTTVLGTAMPAPLLVAPIGVMSIVHPDGELAVARAAAELGVPMVLSTASSHTIEEVAAASGDAPRWYQLYWPTEDEVTVSILERARAAGHRVLVVTLDTWTLGWRPHDLDLSYLPFLRGVGTAIPFSDPAFRAGLAAPPENDLMAAVQRWVPMFTGTAVRWDRLDLLREHWDGPIVLKGVQHVDDALHALDVGMDGIVVSNHGGRQVDRAIGSLDALPGIVGAVDGRAAVLFDSGIRSGADAGVALALGADAVLLGRPFVYGLALGGQDGVRHVLRSVLAELDLTLALSGFADLAQLRGAKDAVMRRTQ</sequence>
<evidence type="ECO:0000313" key="10">
    <source>
        <dbReference type="Proteomes" id="UP000321261"/>
    </source>
</evidence>
<evidence type="ECO:0000256" key="2">
    <source>
        <dbReference type="ARBA" id="ARBA00022630"/>
    </source>
</evidence>
<feature type="binding site" evidence="7">
    <location>
        <begin position="338"/>
        <end position="339"/>
    </location>
    <ligand>
        <name>FMN</name>
        <dbReference type="ChEBI" id="CHEBI:58210"/>
    </ligand>
</feature>
<dbReference type="AlphaFoldDB" id="A0A561T2X7"/>
<dbReference type="InterPro" id="IPR037350">
    <property type="entry name" value="LMO_FMN"/>
</dbReference>
<feature type="binding site" evidence="7">
    <location>
        <position position="46"/>
    </location>
    <ligand>
        <name>glyoxylate</name>
        <dbReference type="ChEBI" id="CHEBI:36655"/>
    </ligand>
</feature>
<keyword evidence="2 7" id="KW-0285">Flavoprotein</keyword>
<dbReference type="Proteomes" id="UP000321261">
    <property type="component" value="Unassembled WGS sequence"/>
</dbReference>
<dbReference type="PIRSF" id="PIRSF000138">
    <property type="entry name" value="Al-hdrx_acd_dh"/>
    <property type="match status" value="1"/>
</dbReference>
<dbReference type="PROSITE" id="PS00557">
    <property type="entry name" value="FMN_HYDROXY_ACID_DH_1"/>
    <property type="match status" value="1"/>
</dbReference>
<feature type="binding site" evidence="7">
    <location>
        <position position="282"/>
    </location>
    <ligand>
        <name>FMN</name>
        <dbReference type="ChEBI" id="CHEBI:58210"/>
    </ligand>
</feature>
<feature type="binding site" evidence="7">
    <location>
        <begin position="315"/>
        <end position="319"/>
    </location>
    <ligand>
        <name>FMN</name>
        <dbReference type="ChEBI" id="CHEBI:58210"/>
    </ligand>
</feature>
<feature type="binding site" evidence="7">
    <location>
        <position position="284"/>
    </location>
    <ligand>
        <name>glyoxylate</name>
        <dbReference type="ChEBI" id="CHEBI:36655"/>
    </ligand>
</feature>
<accession>A0A561T2X7</accession>
<comment type="cofactor">
    <cofactor evidence="1">
        <name>FMN</name>
        <dbReference type="ChEBI" id="CHEBI:58210"/>
    </cofactor>
</comment>
<dbReference type="EMBL" id="VIWU01000001">
    <property type="protein sequence ID" value="TWF81464.1"/>
    <property type="molecule type" value="Genomic_DNA"/>
</dbReference>
<feature type="binding site" evidence="7">
    <location>
        <position position="178"/>
    </location>
    <ligand>
        <name>FMN</name>
        <dbReference type="ChEBI" id="CHEBI:58210"/>
    </ligand>
</feature>
<evidence type="ECO:0000313" key="9">
    <source>
        <dbReference type="EMBL" id="TWF81464.1"/>
    </source>
</evidence>
<proteinExistence type="inferred from homology"/>
<keyword evidence="9" id="KW-0413">Isomerase</keyword>
<feature type="binding site" evidence="7">
    <location>
        <position position="187"/>
    </location>
    <ligand>
        <name>glyoxylate</name>
        <dbReference type="ChEBI" id="CHEBI:36655"/>
    </ligand>
</feature>
<feature type="binding site" evidence="7">
    <location>
        <position position="152"/>
    </location>
    <ligand>
        <name>glyoxylate</name>
        <dbReference type="ChEBI" id="CHEBI:36655"/>
    </ligand>
</feature>
<comment type="similarity">
    <text evidence="5">Belongs to the FMN-dependent alpha-hydroxy acid dehydrogenase family.</text>
</comment>
<evidence type="ECO:0000256" key="4">
    <source>
        <dbReference type="ARBA" id="ARBA00023002"/>
    </source>
</evidence>
<dbReference type="Pfam" id="PF01070">
    <property type="entry name" value="FMN_dh"/>
    <property type="match status" value="1"/>
</dbReference>
<keyword evidence="10" id="KW-1185">Reference proteome</keyword>
<evidence type="ECO:0000256" key="3">
    <source>
        <dbReference type="ARBA" id="ARBA00022643"/>
    </source>
</evidence>
<comment type="caution">
    <text evidence="9">The sequence shown here is derived from an EMBL/GenBank/DDBJ whole genome shotgun (WGS) entry which is preliminary data.</text>
</comment>
<dbReference type="PANTHER" id="PTHR10578:SF143">
    <property type="entry name" value="FMN-DEPENDENT ALPHA-HYDROXY ACID DEHYDROGENASE PB1A11.03"/>
    <property type="match status" value="1"/>
</dbReference>
<dbReference type="PROSITE" id="PS51349">
    <property type="entry name" value="FMN_HYDROXY_ACID_DH_2"/>
    <property type="match status" value="1"/>
</dbReference>
<dbReference type="InterPro" id="IPR012133">
    <property type="entry name" value="Alpha-hydoxy_acid_DH_FMN"/>
</dbReference>
<feature type="binding site" evidence="7">
    <location>
        <position position="128"/>
    </location>
    <ligand>
        <name>FMN</name>
        <dbReference type="ChEBI" id="CHEBI:58210"/>
    </ligand>
</feature>
<name>A0A561T2X7_9PSEU</name>
<feature type="binding site" evidence="7">
    <location>
        <position position="260"/>
    </location>
    <ligand>
        <name>glyoxylate</name>
        <dbReference type="ChEBI" id="CHEBI:36655"/>
    </ligand>
</feature>
<evidence type="ECO:0000256" key="7">
    <source>
        <dbReference type="PIRSR" id="PIRSR000138-2"/>
    </source>
</evidence>
<feature type="domain" description="FMN hydroxy acid dehydrogenase" evidence="8">
    <location>
        <begin position="20"/>
        <end position="389"/>
    </location>
</feature>
<dbReference type="SUPFAM" id="SSF51395">
    <property type="entry name" value="FMN-linked oxidoreductases"/>
    <property type="match status" value="1"/>
</dbReference>
<dbReference type="RefSeq" id="WP_147259958.1">
    <property type="nucleotide sequence ID" value="NZ_VIWU01000001.1"/>
</dbReference>
<dbReference type="InterPro" id="IPR008259">
    <property type="entry name" value="FMN_hydac_DH_AS"/>
</dbReference>
<dbReference type="GO" id="GO:0016853">
    <property type="term" value="F:isomerase activity"/>
    <property type="evidence" value="ECO:0007669"/>
    <property type="project" value="UniProtKB-KW"/>
</dbReference>
<dbReference type="InterPro" id="IPR037396">
    <property type="entry name" value="FMN_HAD"/>
</dbReference>
<evidence type="ECO:0000256" key="1">
    <source>
        <dbReference type="ARBA" id="ARBA00001917"/>
    </source>
</evidence>
<feature type="binding site" evidence="7">
    <location>
        <position position="150"/>
    </location>
    <ligand>
        <name>FMN</name>
        <dbReference type="ChEBI" id="CHEBI:58210"/>
    </ligand>
</feature>
<dbReference type="PANTHER" id="PTHR10578">
    <property type="entry name" value="S -2-HYDROXY-ACID OXIDASE-RELATED"/>
    <property type="match status" value="1"/>
</dbReference>
<evidence type="ECO:0000259" key="8">
    <source>
        <dbReference type="PROSITE" id="PS51349"/>
    </source>
</evidence>
<dbReference type="GO" id="GO:0010181">
    <property type="term" value="F:FMN binding"/>
    <property type="evidence" value="ECO:0007669"/>
    <property type="project" value="InterPro"/>
</dbReference>
<dbReference type="Gene3D" id="3.20.20.70">
    <property type="entry name" value="Aldolase class I"/>
    <property type="match status" value="1"/>
</dbReference>
<gene>
    <name evidence="9" type="ORF">FHX44_117409</name>
</gene>
<dbReference type="CDD" id="cd03332">
    <property type="entry name" value="LMO_FMN"/>
    <property type="match status" value="1"/>
</dbReference>
<dbReference type="OrthoDB" id="9770452at2"/>
<reference evidence="9 10" key="1">
    <citation type="submission" date="2019-06" db="EMBL/GenBank/DDBJ databases">
        <title>Sequencing the genomes of 1000 actinobacteria strains.</title>
        <authorList>
            <person name="Klenk H.-P."/>
        </authorList>
    </citation>
    <scope>NUCLEOTIDE SEQUENCE [LARGE SCALE GENOMIC DNA]</scope>
    <source>
        <strain evidence="9 10">DSM 45671</strain>
    </source>
</reference>
<evidence type="ECO:0000256" key="5">
    <source>
        <dbReference type="ARBA" id="ARBA00024042"/>
    </source>
</evidence>
<feature type="binding site" evidence="7">
    <location>
        <position position="287"/>
    </location>
    <ligand>
        <name>glyoxylate</name>
        <dbReference type="ChEBI" id="CHEBI:36655"/>
    </ligand>
</feature>
<dbReference type="FunFam" id="3.20.20.70:FF:000029">
    <property type="entry name" value="L-lactate dehydrogenase"/>
    <property type="match status" value="1"/>
</dbReference>
<evidence type="ECO:0000256" key="6">
    <source>
        <dbReference type="PIRSR" id="PIRSR000138-1"/>
    </source>
</evidence>
<dbReference type="InterPro" id="IPR013785">
    <property type="entry name" value="Aldolase_TIM"/>
</dbReference>
<feature type="binding site" evidence="7">
    <location>
        <begin position="99"/>
        <end position="101"/>
    </location>
    <ligand>
        <name>FMN</name>
        <dbReference type="ChEBI" id="CHEBI:58210"/>
    </ligand>
</feature>
<feature type="active site" description="Proton acceptor" evidence="6">
    <location>
        <position position="284"/>
    </location>
</feature>
<organism evidence="9 10">
    <name type="scientific">Pseudonocardia hierapolitana</name>
    <dbReference type="NCBI Taxonomy" id="1128676"/>
    <lineage>
        <taxon>Bacteria</taxon>
        <taxon>Bacillati</taxon>
        <taxon>Actinomycetota</taxon>
        <taxon>Actinomycetes</taxon>
        <taxon>Pseudonocardiales</taxon>
        <taxon>Pseudonocardiaceae</taxon>
        <taxon>Pseudonocardia</taxon>
    </lineage>
</organism>
<keyword evidence="3 7" id="KW-0288">FMN</keyword>
<dbReference type="InterPro" id="IPR000262">
    <property type="entry name" value="FMN-dep_DH"/>
</dbReference>
<protein>
    <submittedName>
        <fullName evidence="9">Isopentenyl diphosphate isomerase/L-lactate dehydrogenase-like FMN-dependent dehydrogenase</fullName>
    </submittedName>
</protein>
<dbReference type="GO" id="GO:0016614">
    <property type="term" value="F:oxidoreductase activity, acting on CH-OH group of donors"/>
    <property type="evidence" value="ECO:0007669"/>
    <property type="project" value="UniProtKB-ARBA"/>
</dbReference>